<dbReference type="AlphaFoldDB" id="A0A8S1KHN0"/>
<accession>A0A8S1KHN0</accession>
<comment type="caution">
    <text evidence="1">The sequence shown here is derived from an EMBL/GenBank/DDBJ whole genome shotgun (WGS) entry which is preliminary data.</text>
</comment>
<organism evidence="1 2">
    <name type="scientific">Paramecium primaurelia</name>
    <dbReference type="NCBI Taxonomy" id="5886"/>
    <lineage>
        <taxon>Eukaryota</taxon>
        <taxon>Sar</taxon>
        <taxon>Alveolata</taxon>
        <taxon>Ciliophora</taxon>
        <taxon>Intramacronucleata</taxon>
        <taxon>Oligohymenophorea</taxon>
        <taxon>Peniculida</taxon>
        <taxon>Parameciidae</taxon>
        <taxon>Paramecium</taxon>
    </lineage>
</organism>
<name>A0A8S1KHN0_PARPR</name>
<evidence type="ECO:0000313" key="2">
    <source>
        <dbReference type="Proteomes" id="UP000688137"/>
    </source>
</evidence>
<dbReference type="EMBL" id="CAJJDM010000020">
    <property type="protein sequence ID" value="CAD8055020.1"/>
    <property type="molecule type" value="Genomic_DNA"/>
</dbReference>
<sequence length="218" mass="26300">MPINQTEALYQYQYGLDELQLKECKEKLEKKEFLFLLVMDNYDEMKKNLYLNNKLKQNWQNLIIIFTKSREIDKQKLFCVVQTGRQEYIKRNQTSKIEFSINRNIQKIFQFRVLKFIYKKRNIIDRGKSVELKINKLYSSFFLEQQVYIFKSHDALRSLSLNLQKLWSVKKYDKMIRQINLNKLMVTPFMMDIVVQVVALNINLSVTIEKTFGIKQLI</sequence>
<dbReference type="Proteomes" id="UP000688137">
    <property type="component" value="Unassembled WGS sequence"/>
</dbReference>
<keyword evidence="2" id="KW-1185">Reference proteome</keyword>
<proteinExistence type="predicted"/>
<reference evidence="1" key="1">
    <citation type="submission" date="2021-01" db="EMBL/GenBank/DDBJ databases">
        <authorList>
            <consortium name="Genoscope - CEA"/>
            <person name="William W."/>
        </authorList>
    </citation>
    <scope>NUCLEOTIDE SEQUENCE</scope>
</reference>
<evidence type="ECO:0000313" key="1">
    <source>
        <dbReference type="EMBL" id="CAD8055020.1"/>
    </source>
</evidence>
<protein>
    <submittedName>
        <fullName evidence="1">Uncharacterized protein</fullName>
    </submittedName>
</protein>
<gene>
    <name evidence="1" type="ORF">PPRIM_AZ9-3.1.T0220364</name>
</gene>